<keyword evidence="3" id="KW-1185">Reference proteome</keyword>
<proteinExistence type="predicted"/>
<sequence length="90" mass="10399">MKSRNIFDYKTLTTCTSKIALLYIAYRNKPLWPNGEGVGLLNRRLRVRVPPRSSIALVDRLTNCLRRPALFAIRLILLVKTILFIIQCNL</sequence>
<keyword evidence="1" id="KW-0812">Transmembrane</keyword>
<name>A0A0V0RGJ0_9BILA</name>
<reference evidence="2 3" key="1">
    <citation type="submission" date="2015-01" db="EMBL/GenBank/DDBJ databases">
        <title>Evolution of Trichinella species and genotypes.</title>
        <authorList>
            <person name="Korhonen P.K."/>
            <person name="Edoardo P."/>
            <person name="Giuseppe L.R."/>
            <person name="Gasser R.B."/>
        </authorList>
    </citation>
    <scope>NUCLEOTIDE SEQUENCE [LARGE SCALE GENOMIC DNA]</scope>
    <source>
        <strain evidence="2">ISS37</strain>
    </source>
</reference>
<evidence type="ECO:0000256" key="1">
    <source>
        <dbReference type="SAM" id="Phobius"/>
    </source>
</evidence>
<evidence type="ECO:0000313" key="2">
    <source>
        <dbReference type="EMBL" id="KRX13368.1"/>
    </source>
</evidence>
<feature type="transmembrane region" description="Helical" evidence="1">
    <location>
        <begin position="69"/>
        <end position="86"/>
    </location>
</feature>
<dbReference type="AlphaFoldDB" id="A0A0V0RGJ0"/>
<keyword evidence="1" id="KW-0472">Membrane</keyword>
<accession>A0A0V0RGJ0</accession>
<gene>
    <name evidence="2" type="ORF">T07_11077</name>
</gene>
<organism evidence="2 3">
    <name type="scientific">Trichinella nelsoni</name>
    <dbReference type="NCBI Taxonomy" id="6336"/>
    <lineage>
        <taxon>Eukaryota</taxon>
        <taxon>Metazoa</taxon>
        <taxon>Ecdysozoa</taxon>
        <taxon>Nematoda</taxon>
        <taxon>Enoplea</taxon>
        <taxon>Dorylaimia</taxon>
        <taxon>Trichinellida</taxon>
        <taxon>Trichinellidae</taxon>
        <taxon>Trichinella</taxon>
    </lineage>
</organism>
<dbReference type="Proteomes" id="UP000054630">
    <property type="component" value="Unassembled WGS sequence"/>
</dbReference>
<dbReference type="EMBL" id="JYDL01000206">
    <property type="protein sequence ID" value="KRX13368.1"/>
    <property type="molecule type" value="Genomic_DNA"/>
</dbReference>
<evidence type="ECO:0000313" key="3">
    <source>
        <dbReference type="Proteomes" id="UP000054630"/>
    </source>
</evidence>
<keyword evidence="1" id="KW-1133">Transmembrane helix</keyword>
<comment type="caution">
    <text evidence="2">The sequence shown here is derived from an EMBL/GenBank/DDBJ whole genome shotgun (WGS) entry which is preliminary data.</text>
</comment>
<protein>
    <submittedName>
        <fullName evidence="2">Uncharacterized protein</fullName>
    </submittedName>
</protein>